<feature type="domain" description="PLD phosphodiesterase" evidence="5">
    <location>
        <begin position="459"/>
        <end position="486"/>
    </location>
</feature>
<dbReference type="PANTHER" id="PTHR18896:SF76">
    <property type="entry name" value="PHOSPHOLIPASE"/>
    <property type="match status" value="1"/>
</dbReference>
<evidence type="ECO:0000313" key="6">
    <source>
        <dbReference type="EMBL" id="MBZ2209621.1"/>
    </source>
</evidence>
<gene>
    <name evidence="6" type="ORF">I4X03_020325</name>
</gene>
<dbReference type="Proteomes" id="UP000809349">
    <property type="component" value="Unassembled WGS sequence"/>
</dbReference>
<dbReference type="SUPFAM" id="SSF56024">
    <property type="entry name" value="Phospholipase D/nuclease"/>
    <property type="match status" value="2"/>
</dbReference>
<evidence type="ECO:0000313" key="7">
    <source>
        <dbReference type="Proteomes" id="UP000809349"/>
    </source>
</evidence>
<name>A0ABS7SUJ6_9BURK</name>
<evidence type="ECO:0000256" key="3">
    <source>
        <dbReference type="ARBA" id="ARBA00022801"/>
    </source>
</evidence>
<sequence length="568" mass="63901">MVLVRNGGAEDGMRYGDLLKQLATRKDNPVVVRLLLWHDDAATYYHVKNNPGYYGGRVPTIGGYAGFFSEPHDQYNREWFEEVIAGKVPNIMLQAREVALEFRGPALEDENYKSSFMGTIGSIYPTHHQKMVLIDYETPDRAVGYVMGHNSTTDFWDTVHHRFQDARRETLYKKNPTEAVGQLANVMDEVGELYDQQMRPYLSGQPRGQRRTTRLAEFAKENAFTAKPYQDVSLRVRGPVLCDLNHNFCYGWADAKAATSTLMNALWMTPPGLMVKAALAVAKAIDKKPESVPALVQSRKHIKAADFILRDGQHSAQLMRTYPAHKEKSIKECYANLTRLTEHYIFIQNQYIQYDDWLTHLTNCAAKLREAGYSKPIYVFILTSTPESDGMDLATYDIARQLGRSDTMKVEHEDTVAKAMRGKTKMPITAQALAERGIKALIGSMWSGAAQPRSAADYEETYIHAKVAIVDDAAFTVGSANLNVRSMALDSELNLLSQAMDVAFDLRQKLFKQCTNDAGPAQFGDMGETFKKWLTLMEKNTEAMANSWPLKGQIATFHVDRQPGPPVI</sequence>
<dbReference type="InterPro" id="IPR025202">
    <property type="entry name" value="PLD-like_dom"/>
</dbReference>
<protein>
    <submittedName>
        <fullName evidence="6">Phospholipase</fullName>
    </submittedName>
</protein>
<evidence type="ECO:0000256" key="1">
    <source>
        <dbReference type="ARBA" id="ARBA00000798"/>
    </source>
</evidence>
<comment type="caution">
    <text evidence="6">The sequence shown here is derived from an EMBL/GenBank/DDBJ whole genome shotgun (WGS) entry which is preliminary data.</text>
</comment>
<dbReference type="InterPro" id="IPR015679">
    <property type="entry name" value="PLipase_D_fam"/>
</dbReference>
<keyword evidence="3" id="KW-0378">Hydrolase</keyword>
<evidence type="ECO:0000259" key="5">
    <source>
        <dbReference type="PROSITE" id="PS50035"/>
    </source>
</evidence>
<keyword evidence="2" id="KW-0677">Repeat</keyword>
<dbReference type="PROSITE" id="PS50035">
    <property type="entry name" value="PLD"/>
    <property type="match status" value="1"/>
</dbReference>
<accession>A0ABS7SUJ6</accession>
<comment type="catalytic activity">
    <reaction evidence="1">
        <text>a 1,2-diacyl-sn-glycero-3-phosphocholine + H2O = a 1,2-diacyl-sn-glycero-3-phosphate + choline + H(+)</text>
        <dbReference type="Rhea" id="RHEA:14445"/>
        <dbReference type="ChEBI" id="CHEBI:15354"/>
        <dbReference type="ChEBI" id="CHEBI:15377"/>
        <dbReference type="ChEBI" id="CHEBI:15378"/>
        <dbReference type="ChEBI" id="CHEBI:57643"/>
        <dbReference type="ChEBI" id="CHEBI:58608"/>
        <dbReference type="EC" id="3.1.4.4"/>
    </reaction>
</comment>
<dbReference type="Pfam" id="PF13091">
    <property type="entry name" value="PLDc_2"/>
    <property type="match status" value="1"/>
</dbReference>
<evidence type="ECO:0000256" key="2">
    <source>
        <dbReference type="ARBA" id="ARBA00022737"/>
    </source>
</evidence>
<dbReference type="InterPro" id="IPR001736">
    <property type="entry name" value="PLipase_D/transphosphatidylase"/>
</dbReference>
<keyword evidence="7" id="KW-1185">Reference proteome</keyword>
<proteinExistence type="predicted"/>
<organism evidence="6 7">
    <name type="scientific">Massilia soli</name>
    <dbReference type="NCBI Taxonomy" id="2792854"/>
    <lineage>
        <taxon>Bacteria</taxon>
        <taxon>Pseudomonadati</taxon>
        <taxon>Pseudomonadota</taxon>
        <taxon>Betaproteobacteria</taxon>
        <taxon>Burkholderiales</taxon>
        <taxon>Oxalobacteraceae</taxon>
        <taxon>Telluria group</taxon>
        <taxon>Massilia</taxon>
    </lineage>
</organism>
<dbReference type="Gene3D" id="3.30.870.10">
    <property type="entry name" value="Endonuclease Chain A"/>
    <property type="match status" value="2"/>
</dbReference>
<evidence type="ECO:0000256" key="4">
    <source>
        <dbReference type="ARBA" id="ARBA00023098"/>
    </source>
</evidence>
<dbReference type="PANTHER" id="PTHR18896">
    <property type="entry name" value="PHOSPHOLIPASE D"/>
    <property type="match status" value="1"/>
</dbReference>
<keyword evidence="4" id="KW-0443">Lipid metabolism</keyword>
<reference evidence="6 7" key="1">
    <citation type="submission" date="2021-01" db="EMBL/GenBank/DDBJ databases">
        <authorList>
            <person name="Ruan W."/>
            <person name="Khan S.A."/>
            <person name="Jeon C.O."/>
        </authorList>
    </citation>
    <scope>NUCLEOTIDE SEQUENCE [LARGE SCALE GENOMIC DNA]</scope>
    <source>
        <strain evidence="6 7">R798</strain>
    </source>
</reference>
<dbReference type="EMBL" id="JAFBIL020000008">
    <property type="protein sequence ID" value="MBZ2209621.1"/>
    <property type="molecule type" value="Genomic_DNA"/>
</dbReference>
<reference evidence="6 7" key="2">
    <citation type="submission" date="2021-08" db="EMBL/GenBank/DDBJ databases">
        <title>Massilia sp. R798.</title>
        <authorList>
            <person name="Baek J.H."/>
            <person name="Jung H.S."/>
            <person name="Kim K.R."/>
            <person name="Jeon C.O."/>
        </authorList>
    </citation>
    <scope>NUCLEOTIDE SEQUENCE [LARGE SCALE GENOMIC DNA]</scope>
    <source>
        <strain evidence="6 7">R798</strain>
    </source>
</reference>
<dbReference type="SMART" id="SM00155">
    <property type="entry name" value="PLDc"/>
    <property type="match status" value="2"/>
</dbReference>